<dbReference type="HOGENOM" id="CLU_820125_0_0_1"/>
<dbReference type="PANTHER" id="PTHR22847:SF637">
    <property type="entry name" value="WD REPEAT DOMAIN 5B"/>
    <property type="match status" value="1"/>
</dbReference>
<dbReference type="OrthoDB" id="71437at2759"/>
<dbReference type="PROSITE" id="PS50294">
    <property type="entry name" value="WD_REPEATS_REGION"/>
    <property type="match status" value="1"/>
</dbReference>
<proteinExistence type="predicted"/>
<sequence>MMEEEFKNYKITIQEQNLVTSMISQFDQKLIKIQQNDQNTIACCFTDGKVEIFGKENCENFDLKPDVTDAVTDLLWFDQNHLLCSQDKVIHIFDIEKKQSIVELQGHSQTIFCVCKNFYNNLIASAGQDNTIMMWDIRQKKPINLILAHSRSITSLQFSKDSMNVVSCGADGFTRVFSTHTGLCRCTLNSDTTSVPAFVKFADNNQFLLVDTLANKIQLWDWHQQELRQVYTGIQNDKAYLESFMIRDKYSNKQRFILGFSENNQIIVWDLLTGKILKNQKIKSDTSLKLYQKDGLQSNGFYLYGNDTHEMFQYSIDISLTD</sequence>
<dbReference type="RefSeq" id="XP_001011394.2">
    <property type="nucleotide sequence ID" value="XM_001011394.2"/>
</dbReference>
<protein>
    <submittedName>
        <fullName evidence="4">WD domain, G-beta repeat protein</fullName>
    </submittedName>
</protein>
<dbReference type="Proteomes" id="UP000009168">
    <property type="component" value="Unassembled WGS sequence"/>
</dbReference>
<keyword evidence="1 3" id="KW-0853">WD repeat</keyword>
<evidence type="ECO:0000256" key="1">
    <source>
        <dbReference type="ARBA" id="ARBA00022574"/>
    </source>
</evidence>
<dbReference type="PROSITE" id="PS50082">
    <property type="entry name" value="WD_REPEATS_2"/>
    <property type="match status" value="2"/>
</dbReference>
<keyword evidence="2" id="KW-0677">Repeat</keyword>
<feature type="repeat" description="WD" evidence="3">
    <location>
        <begin position="104"/>
        <end position="145"/>
    </location>
</feature>
<accession>Q230Z0</accession>
<dbReference type="eggNOG" id="KOG0266">
    <property type="taxonomic scope" value="Eukaryota"/>
</dbReference>
<dbReference type="EMBL" id="GG662532">
    <property type="protein sequence ID" value="EAR91149.2"/>
    <property type="molecule type" value="Genomic_DNA"/>
</dbReference>
<dbReference type="STRING" id="312017.Q230Z0"/>
<organism evidence="4 5">
    <name type="scientific">Tetrahymena thermophila (strain SB210)</name>
    <dbReference type="NCBI Taxonomy" id="312017"/>
    <lineage>
        <taxon>Eukaryota</taxon>
        <taxon>Sar</taxon>
        <taxon>Alveolata</taxon>
        <taxon>Ciliophora</taxon>
        <taxon>Intramacronucleata</taxon>
        <taxon>Oligohymenophorea</taxon>
        <taxon>Hymenostomatida</taxon>
        <taxon>Tetrahymenina</taxon>
        <taxon>Tetrahymenidae</taxon>
        <taxon>Tetrahymena</taxon>
    </lineage>
</organism>
<dbReference type="Gene3D" id="2.130.10.10">
    <property type="entry name" value="YVTN repeat-like/Quinoprotein amine dehydrogenase"/>
    <property type="match status" value="1"/>
</dbReference>
<dbReference type="InParanoid" id="Q230Z0"/>
<dbReference type="PROSITE" id="PS00678">
    <property type="entry name" value="WD_REPEATS_1"/>
    <property type="match status" value="1"/>
</dbReference>
<dbReference type="PANTHER" id="PTHR22847">
    <property type="entry name" value="WD40 REPEAT PROTEIN"/>
    <property type="match status" value="1"/>
</dbReference>
<dbReference type="SMART" id="SM00320">
    <property type="entry name" value="WD40"/>
    <property type="match status" value="3"/>
</dbReference>
<dbReference type="GO" id="GO:0048188">
    <property type="term" value="C:Set1C/COMPASS complex"/>
    <property type="evidence" value="ECO:0007669"/>
    <property type="project" value="TreeGrafter"/>
</dbReference>
<dbReference type="GO" id="GO:0042393">
    <property type="term" value="F:histone binding"/>
    <property type="evidence" value="ECO:0007669"/>
    <property type="project" value="TreeGrafter"/>
</dbReference>
<keyword evidence="5" id="KW-1185">Reference proteome</keyword>
<evidence type="ECO:0000256" key="2">
    <source>
        <dbReference type="ARBA" id="ARBA00022737"/>
    </source>
</evidence>
<dbReference type="InterPro" id="IPR001680">
    <property type="entry name" value="WD40_rpt"/>
</dbReference>
<evidence type="ECO:0000313" key="4">
    <source>
        <dbReference type="EMBL" id="EAR91149.2"/>
    </source>
</evidence>
<name>Q230Z0_TETTS</name>
<gene>
    <name evidence="4" type="ORF">TTHERM_00433690</name>
</gene>
<dbReference type="KEGG" id="tet:TTHERM_00433690"/>
<dbReference type="Pfam" id="PF00400">
    <property type="entry name" value="WD40"/>
    <property type="match status" value="2"/>
</dbReference>
<dbReference type="AlphaFoldDB" id="Q230Z0"/>
<feature type="repeat" description="WD" evidence="3">
    <location>
        <begin position="146"/>
        <end position="182"/>
    </location>
</feature>
<dbReference type="InterPro" id="IPR019775">
    <property type="entry name" value="WD40_repeat_CS"/>
</dbReference>
<dbReference type="InterPro" id="IPR015943">
    <property type="entry name" value="WD40/YVTN_repeat-like_dom_sf"/>
</dbReference>
<evidence type="ECO:0000256" key="3">
    <source>
        <dbReference type="PROSITE-ProRule" id="PRU00221"/>
    </source>
</evidence>
<evidence type="ECO:0000313" key="5">
    <source>
        <dbReference type="Proteomes" id="UP000009168"/>
    </source>
</evidence>
<dbReference type="SUPFAM" id="SSF50978">
    <property type="entry name" value="WD40 repeat-like"/>
    <property type="match status" value="1"/>
</dbReference>
<reference evidence="5" key="1">
    <citation type="journal article" date="2006" name="PLoS Biol.">
        <title>Macronuclear genome sequence of the ciliate Tetrahymena thermophila, a model eukaryote.</title>
        <authorList>
            <person name="Eisen J.A."/>
            <person name="Coyne R.S."/>
            <person name="Wu M."/>
            <person name="Wu D."/>
            <person name="Thiagarajan M."/>
            <person name="Wortman J.R."/>
            <person name="Badger J.H."/>
            <person name="Ren Q."/>
            <person name="Amedeo P."/>
            <person name="Jones K.M."/>
            <person name="Tallon L.J."/>
            <person name="Delcher A.L."/>
            <person name="Salzberg S.L."/>
            <person name="Silva J.C."/>
            <person name="Haas B.J."/>
            <person name="Majoros W.H."/>
            <person name="Farzad M."/>
            <person name="Carlton J.M."/>
            <person name="Smith R.K. Jr."/>
            <person name="Garg J."/>
            <person name="Pearlman R.E."/>
            <person name="Karrer K.M."/>
            <person name="Sun L."/>
            <person name="Manning G."/>
            <person name="Elde N.C."/>
            <person name="Turkewitz A.P."/>
            <person name="Asai D.J."/>
            <person name="Wilkes D.E."/>
            <person name="Wang Y."/>
            <person name="Cai H."/>
            <person name="Collins K."/>
            <person name="Stewart B.A."/>
            <person name="Lee S.R."/>
            <person name="Wilamowska K."/>
            <person name="Weinberg Z."/>
            <person name="Ruzzo W.L."/>
            <person name="Wloga D."/>
            <person name="Gaertig J."/>
            <person name="Frankel J."/>
            <person name="Tsao C.-C."/>
            <person name="Gorovsky M.A."/>
            <person name="Keeling P.J."/>
            <person name="Waller R.F."/>
            <person name="Patron N.J."/>
            <person name="Cherry J.M."/>
            <person name="Stover N.A."/>
            <person name="Krieger C.J."/>
            <person name="del Toro C."/>
            <person name="Ryder H.F."/>
            <person name="Williamson S.C."/>
            <person name="Barbeau R.A."/>
            <person name="Hamilton E.P."/>
            <person name="Orias E."/>
        </authorList>
    </citation>
    <scope>NUCLEOTIDE SEQUENCE [LARGE SCALE GENOMIC DNA]</scope>
    <source>
        <strain evidence="5">SB210</strain>
    </source>
</reference>
<dbReference type="GeneID" id="7843351"/>
<dbReference type="InterPro" id="IPR036322">
    <property type="entry name" value="WD40_repeat_dom_sf"/>
</dbReference>